<dbReference type="InterPro" id="IPR016181">
    <property type="entry name" value="Acyl_CoA_acyltransferase"/>
</dbReference>
<reference evidence="5 6" key="1">
    <citation type="journal article" date="2016" name="Front. Microbiol.">
        <title>Genomic Resource of Rice Seed Associated Bacteria.</title>
        <authorList>
            <person name="Midha S."/>
            <person name="Bansal K."/>
            <person name="Sharma S."/>
            <person name="Kumar N."/>
            <person name="Patil P.P."/>
            <person name="Chaudhry V."/>
            <person name="Patil P.B."/>
        </authorList>
    </citation>
    <scope>NUCLEOTIDE SEQUENCE [LARGE SCALE GENOMIC DNA]</scope>
    <source>
        <strain evidence="5 6">RSA13</strain>
    </source>
</reference>
<dbReference type="PANTHER" id="PTHR43792">
    <property type="entry name" value="GNAT FAMILY, PUTATIVE (AFU_ORTHOLOGUE AFUA_3G00765)-RELATED-RELATED"/>
    <property type="match status" value="1"/>
</dbReference>
<dbReference type="AlphaFoldDB" id="A0AB34VIA9"/>
<name>A0AB34VIA9_9GAMM</name>
<comment type="caution">
    <text evidence="5">The sequence shown here is derived from an EMBL/GenBank/DDBJ whole genome shotgun (WGS) entry which is preliminary data.</text>
</comment>
<dbReference type="Pfam" id="PF13302">
    <property type="entry name" value="Acetyltransf_3"/>
    <property type="match status" value="1"/>
</dbReference>
<comment type="similarity">
    <text evidence="3">Belongs to the acetyltransferase family. RimJ subfamily.</text>
</comment>
<protein>
    <submittedName>
        <fullName evidence="5">Acetyltransferase</fullName>
    </submittedName>
</protein>
<proteinExistence type="inferred from homology"/>
<dbReference type="SUPFAM" id="SSF55729">
    <property type="entry name" value="Acyl-CoA N-acyltransferases (Nat)"/>
    <property type="match status" value="1"/>
</dbReference>
<evidence type="ECO:0000259" key="4">
    <source>
        <dbReference type="Pfam" id="PF13302"/>
    </source>
</evidence>
<dbReference type="Proteomes" id="UP000072520">
    <property type="component" value="Unassembled WGS sequence"/>
</dbReference>
<dbReference type="InterPro" id="IPR051531">
    <property type="entry name" value="N-acetyltransferase"/>
</dbReference>
<gene>
    <name evidence="5" type="ORF">RSA13_07535</name>
</gene>
<dbReference type="PANTHER" id="PTHR43792:SF8">
    <property type="entry name" value="[RIBOSOMAL PROTEIN US5]-ALANINE N-ACETYLTRANSFERASE"/>
    <property type="match status" value="1"/>
</dbReference>
<evidence type="ECO:0000313" key="5">
    <source>
        <dbReference type="EMBL" id="KTS99031.1"/>
    </source>
</evidence>
<accession>A0AB34VIA9</accession>
<organism evidence="5 6">
    <name type="scientific">Pantoea stewartii</name>
    <dbReference type="NCBI Taxonomy" id="66269"/>
    <lineage>
        <taxon>Bacteria</taxon>
        <taxon>Pseudomonadati</taxon>
        <taxon>Pseudomonadota</taxon>
        <taxon>Gammaproteobacteria</taxon>
        <taxon>Enterobacterales</taxon>
        <taxon>Erwiniaceae</taxon>
        <taxon>Pantoea</taxon>
    </lineage>
</organism>
<evidence type="ECO:0000256" key="1">
    <source>
        <dbReference type="ARBA" id="ARBA00022679"/>
    </source>
</evidence>
<evidence type="ECO:0000313" key="6">
    <source>
        <dbReference type="Proteomes" id="UP000072520"/>
    </source>
</evidence>
<evidence type="ECO:0000256" key="3">
    <source>
        <dbReference type="ARBA" id="ARBA00038502"/>
    </source>
</evidence>
<feature type="domain" description="N-acetyltransferase" evidence="4">
    <location>
        <begin position="9"/>
        <end position="149"/>
    </location>
</feature>
<dbReference type="Gene3D" id="3.40.630.30">
    <property type="match status" value="1"/>
</dbReference>
<keyword evidence="2" id="KW-0012">Acyltransferase</keyword>
<dbReference type="EMBL" id="LDSI01000009">
    <property type="protein sequence ID" value="KTS99031.1"/>
    <property type="molecule type" value="Genomic_DNA"/>
</dbReference>
<evidence type="ECO:0000256" key="2">
    <source>
        <dbReference type="ARBA" id="ARBA00023315"/>
    </source>
</evidence>
<dbReference type="RefSeq" id="WP_058701096.1">
    <property type="nucleotide sequence ID" value="NZ_LDSH01000001.1"/>
</dbReference>
<sequence length="195" mass="22375">MTPEIVTERLRLKPLSLEDADAMQIAFPRWEIVRYLIDSVPWPYPEGGARDYIANVALPAVAAGTGWYWTLRPKAAEQQLIGVICLMETPDNNRGFWLVPEWQGQGYMTEACLAVTDYWFTDLKKPLLRTPKAALNQRSVNISVNSGMRCIRTEKKQYVSGTHDSQLWEVTREEWQAFRASQTSAVHPFTKIRSR</sequence>
<keyword evidence="1" id="KW-0808">Transferase</keyword>
<dbReference type="GO" id="GO:0016747">
    <property type="term" value="F:acyltransferase activity, transferring groups other than amino-acyl groups"/>
    <property type="evidence" value="ECO:0007669"/>
    <property type="project" value="InterPro"/>
</dbReference>
<dbReference type="InterPro" id="IPR000182">
    <property type="entry name" value="GNAT_dom"/>
</dbReference>